<evidence type="ECO:0000313" key="1">
    <source>
        <dbReference type="EMBL" id="EQC42762.1"/>
    </source>
</evidence>
<name>T0SIJ6_SAPDV</name>
<dbReference type="OrthoDB" id="78289at2759"/>
<proteinExistence type="predicted"/>
<protein>
    <submittedName>
        <fullName evidence="1">Uncharacterized protein</fullName>
    </submittedName>
</protein>
<dbReference type="VEuPathDB" id="FungiDB:SDRG_00485"/>
<sequence>MRRAATGVSIVARRSQCKNCGKKYLNATSVCVLTFCSLDCQSNSQYLELVHKRLRSLFALEEASRLLGTRPSART</sequence>
<dbReference type="InParanoid" id="T0SIJ6"/>
<accession>T0SIJ6</accession>
<dbReference type="EMBL" id="JH767132">
    <property type="protein sequence ID" value="EQC42762.1"/>
    <property type="molecule type" value="Genomic_DNA"/>
</dbReference>
<evidence type="ECO:0000313" key="2">
    <source>
        <dbReference type="Proteomes" id="UP000030762"/>
    </source>
</evidence>
<keyword evidence="2" id="KW-1185">Reference proteome</keyword>
<organism evidence="1 2">
    <name type="scientific">Saprolegnia diclina (strain VS20)</name>
    <dbReference type="NCBI Taxonomy" id="1156394"/>
    <lineage>
        <taxon>Eukaryota</taxon>
        <taxon>Sar</taxon>
        <taxon>Stramenopiles</taxon>
        <taxon>Oomycota</taxon>
        <taxon>Saprolegniomycetes</taxon>
        <taxon>Saprolegniales</taxon>
        <taxon>Saprolegniaceae</taxon>
        <taxon>Saprolegnia</taxon>
    </lineage>
</organism>
<dbReference type="OMA" id="SQCKNCG"/>
<gene>
    <name evidence="1" type="ORF">SDRG_00485</name>
</gene>
<dbReference type="AlphaFoldDB" id="T0SIJ6"/>
<reference evidence="1 2" key="1">
    <citation type="submission" date="2012-04" db="EMBL/GenBank/DDBJ databases">
        <title>The Genome Sequence of Saprolegnia declina VS20.</title>
        <authorList>
            <consortium name="The Broad Institute Genome Sequencing Platform"/>
            <person name="Russ C."/>
            <person name="Nusbaum C."/>
            <person name="Tyler B."/>
            <person name="van West P."/>
            <person name="Dieguez-Uribeondo J."/>
            <person name="de Bruijn I."/>
            <person name="Tripathy S."/>
            <person name="Jiang R."/>
            <person name="Young S.K."/>
            <person name="Zeng Q."/>
            <person name="Gargeya S."/>
            <person name="Fitzgerald M."/>
            <person name="Haas B."/>
            <person name="Abouelleil A."/>
            <person name="Alvarado L."/>
            <person name="Arachchi H.M."/>
            <person name="Berlin A."/>
            <person name="Chapman S.B."/>
            <person name="Goldberg J."/>
            <person name="Griggs A."/>
            <person name="Gujja S."/>
            <person name="Hansen M."/>
            <person name="Howarth C."/>
            <person name="Imamovic A."/>
            <person name="Larimer J."/>
            <person name="McCowen C."/>
            <person name="Montmayeur A."/>
            <person name="Murphy C."/>
            <person name="Neiman D."/>
            <person name="Pearson M."/>
            <person name="Priest M."/>
            <person name="Roberts A."/>
            <person name="Saif S."/>
            <person name="Shea T."/>
            <person name="Sisk P."/>
            <person name="Sykes S."/>
            <person name="Wortman J."/>
            <person name="Nusbaum C."/>
            <person name="Birren B."/>
        </authorList>
    </citation>
    <scope>NUCLEOTIDE SEQUENCE [LARGE SCALE GENOMIC DNA]</scope>
    <source>
        <strain evidence="1 2">VS20</strain>
    </source>
</reference>
<dbReference type="GeneID" id="19941212"/>
<dbReference type="RefSeq" id="XP_008604185.1">
    <property type="nucleotide sequence ID" value="XM_008605963.1"/>
</dbReference>
<dbReference type="Proteomes" id="UP000030762">
    <property type="component" value="Unassembled WGS sequence"/>
</dbReference>